<dbReference type="AlphaFoldDB" id="A0A9P6QGG5"/>
<comment type="catalytic activity">
    <reaction evidence="2">
        <text>methylglyoxal + H2O = (R)-lactate + H(+)</text>
        <dbReference type="Rhea" id="RHEA:27754"/>
        <dbReference type="ChEBI" id="CHEBI:15377"/>
        <dbReference type="ChEBI" id="CHEBI:15378"/>
        <dbReference type="ChEBI" id="CHEBI:16004"/>
        <dbReference type="ChEBI" id="CHEBI:17158"/>
        <dbReference type="EC" id="4.2.1.130"/>
    </reaction>
</comment>
<dbReference type="OrthoDB" id="543156at2759"/>
<dbReference type="EMBL" id="JAAAJB010000102">
    <property type="protein sequence ID" value="KAG0266071.1"/>
    <property type="molecule type" value="Genomic_DNA"/>
</dbReference>
<keyword evidence="5" id="KW-1185">Reference proteome</keyword>
<name>A0A9P6QGG5_9FUNG</name>
<dbReference type="SUPFAM" id="SSF52317">
    <property type="entry name" value="Class I glutamine amidotransferase-like"/>
    <property type="match status" value="1"/>
</dbReference>
<evidence type="ECO:0000259" key="3">
    <source>
        <dbReference type="Pfam" id="PF01965"/>
    </source>
</evidence>
<evidence type="ECO:0000313" key="4">
    <source>
        <dbReference type="EMBL" id="KAG0266071.1"/>
    </source>
</evidence>
<dbReference type="PANTHER" id="PTHR48094:SF12">
    <property type="entry name" value="PARKINSON DISEASE PROTEIN 7 HOMOLOG"/>
    <property type="match status" value="1"/>
</dbReference>
<dbReference type="NCBIfam" id="TIGR01383">
    <property type="entry name" value="not_thiJ"/>
    <property type="match status" value="1"/>
</dbReference>
<dbReference type="Gene3D" id="3.40.50.880">
    <property type="match status" value="1"/>
</dbReference>
<proteinExistence type="predicted"/>
<feature type="domain" description="DJ-1/PfpI" evidence="3">
    <location>
        <begin position="4"/>
        <end position="196"/>
    </location>
</feature>
<protein>
    <recommendedName>
        <fullName evidence="1">D-lactate dehydratase</fullName>
        <ecNumber evidence="1">4.2.1.130</ecNumber>
    </recommendedName>
</protein>
<dbReference type="GO" id="GO:1903189">
    <property type="term" value="P:glyoxal metabolic process"/>
    <property type="evidence" value="ECO:0007669"/>
    <property type="project" value="TreeGrafter"/>
</dbReference>
<dbReference type="GO" id="GO:0005634">
    <property type="term" value="C:nucleus"/>
    <property type="evidence" value="ECO:0007669"/>
    <property type="project" value="TreeGrafter"/>
</dbReference>
<dbReference type="GO" id="GO:0005739">
    <property type="term" value="C:mitochondrion"/>
    <property type="evidence" value="ECO:0007669"/>
    <property type="project" value="TreeGrafter"/>
</dbReference>
<dbReference type="InterPro" id="IPR002818">
    <property type="entry name" value="DJ-1/PfpI"/>
</dbReference>
<dbReference type="Pfam" id="PF01965">
    <property type="entry name" value="DJ-1_PfpI"/>
    <property type="match status" value="1"/>
</dbReference>
<dbReference type="GO" id="GO:0006979">
    <property type="term" value="P:response to oxidative stress"/>
    <property type="evidence" value="ECO:0007669"/>
    <property type="project" value="TreeGrafter"/>
</dbReference>
<dbReference type="CDD" id="cd03135">
    <property type="entry name" value="GATase1_DJ-1"/>
    <property type="match status" value="1"/>
</dbReference>
<evidence type="ECO:0000313" key="5">
    <source>
        <dbReference type="Proteomes" id="UP000807716"/>
    </source>
</evidence>
<dbReference type="GO" id="GO:0019172">
    <property type="term" value="F:glyoxalase III activity"/>
    <property type="evidence" value="ECO:0007669"/>
    <property type="project" value="UniProtKB-EC"/>
</dbReference>
<accession>A0A9P6QGG5</accession>
<dbReference type="InterPro" id="IPR050325">
    <property type="entry name" value="Prot/Nucl_acid_deglycase"/>
</dbReference>
<dbReference type="EC" id="4.2.1.130" evidence="1"/>
<evidence type="ECO:0000256" key="1">
    <source>
        <dbReference type="ARBA" id="ARBA00013134"/>
    </source>
</evidence>
<reference evidence="4" key="1">
    <citation type="journal article" date="2020" name="Fungal Divers.">
        <title>Resolving the Mortierellaceae phylogeny through synthesis of multi-gene phylogenetics and phylogenomics.</title>
        <authorList>
            <person name="Vandepol N."/>
            <person name="Liber J."/>
            <person name="Desiro A."/>
            <person name="Na H."/>
            <person name="Kennedy M."/>
            <person name="Barry K."/>
            <person name="Grigoriev I.V."/>
            <person name="Miller A.N."/>
            <person name="O'Donnell K."/>
            <person name="Stajich J.E."/>
            <person name="Bonito G."/>
        </authorList>
    </citation>
    <scope>NUCLEOTIDE SEQUENCE</scope>
    <source>
        <strain evidence="4">BC1065</strain>
    </source>
</reference>
<sequence>MVNKTALVLVADGTEEMEAVITIDVLVRASIKVTVASIKPEASGAEKEEAVTCSRGVRLVPDTHLSKLSLDSDHFDALVIPGGAPGAKAMAESPLVKQWVRAYFQPQQQQQQSRLVAAICAGPTVLQAAEVGQGWAITSHPSVKDQLTEYYRYKEGPSVVVSSDAGGEEEKSVAKGKLITSRGPGTAFAFALTIAERLVGKEVVDKIRGPMMMMHD</sequence>
<dbReference type="Proteomes" id="UP000807716">
    <property type="component" value="Unassembled WGS sequence"/>
</dbReference>
<organism evidence="4 5">
    <name type="scientific">Actinomortierella ambigua</name>
    <dbReference type="NCBI Taxonomy" id="1343610"/>
    <lineage>
        <taxon>Eukaryota</taxon>
        <taxon>Fungi</taxon>
        <taxon>Fungi incertae sedis</taxon>
        <taxon>Mucoromycota</taxon>
        <taxon>Mortierellomycotina</taxon>
        <taxon>Mortierellomycetes</taxon>
        <taxon>Mortierellales</taxon>
        <taxon>Mortierellaceae</taxon>
        <taxon>Actinomortierella</taxon>
    </lineage>
</organism>
<evidence type="ECO:0000256" key="2">
    <source>
        <dbReference type="ARBA" id="ARBA00048082"/>
    </source>
</evidence>
<dbReference type="InterPro" id="IPR006287">
    <property type="entry name" value="DJ-1"/>
</dbReference>
<gene>
    <name evidence="4" type="ORF">DFQ27_000202</name>
</gene>
<comment type="caution">
    <text evidence="4">The sequence shown here is derived from an EMBL/GenBank/DDBJ whole genome shotgun (WGS) entry which is preliminary data.</text>
</comment>
<dbReference type="PANTHER" id="PTHR48094">
    <property type="entry name" value="PROTEIN/NUCLEIC ACID DEGLYCASE DJ-1-RELATED"/>
    <property type="match status" value="1"/>
</dbReference>
<dbReference type="InterPro" id="IPR029062">
    <property type="entry name" value="Class_I_gatase-like"/>
</dbReference>